<evidence type="ECO:0000313" key="1">
    <source>
        <dbReference type="Proteomes" id="UP000887579"/>
    </source>
</evidence>
<proteinExistence type="predicted"/>
<name>A0AC34F9I7_9BILA</name>
<dbReference type="Proteomes" id="UP000887579">
    <property type="component" value="Unplaced"/>
</dbReference>
<dbReference type="WBParaSite" id="ES5_v2.g13875.t1">
    <property type="protein sequence ID" value="ES5_v2.g13875.t1"/>
    <property type="gene ID" value="ES5_v2.g13875"/>
</dbReference>
<organism evidence="1 2">
    <name type="scientific">Panagrolaimus sp. ES5</name>
    <dbReference type="NCBI Taxonomy" id="591445"/>
    <lineage>
        <taxon>Eukaryota</taxon>
        <taxon>Metazoa</taxon>
        <taxon>Ecdysozoa</taxon>
        <taxon>Nematoda</taxon>
        <taxon>Chromadorea</taxon>
        <taxon>Rhabditida</taxon>
        <taxon>Tylenchina</taxon>
        <taxon>Panagrolaimomorpha</taxon>
        <taxon>Panagrolaimoidea</taxon>
        <taxon>Panagrolaimidae</taxon>
        <taxon>Panagrolaimus</taxon>
    </lineage>
</organism>
<evidence type="ECO:0000313" key="2">
    <source>
        <dbReference type="WBParaSite" id="ES5_v2.g13875.t1"/>
    </source>
</evidence>
<reference evidence="2" key="1">
    <citation type="submission" date="2022-11" db="UniProtKB">
        <authorList>
            <consortium name="WormBaseParasite"/>
        </authorList>
    </citation>
    <scope>IDENTIFICATION</scope>
</reference>
<accession>A0AC34F9I7</accession>
<sequence length="184" mass="20248">MHSPEEDEDDLITSAILVACEEGNLAALEQLANVHRLSLLVSNEHGETPIHIAAGNGFDSIVSFLYTHGGQLGIADRRGDTPIFWAARNGHSNVIHLIADKVDINIKNKNQETALHVATRYAQVTSAISLLEKGANIDVVDEHGETPLHIASWHGYTLLLSILCRFGPTLDLKNGVRFYFTFKR</sequence>
<protein>
    <submittedName>
        <fullName evidence="2">Uncharacterized protein</fullName>
    </submittedName>
</protein>